<dbReference type="Proteomes" id="UP000475862">
    <property type="component" value="Unassembled WGS sequence"/>
</dbReference>
<keyword evidence="1" id="KW-0472">Membrane</keyword>
<evidence type="ECO:0000313" key="3">
    <source>
        <dbReference type="Proteomes" id="UP000475862"/>
    </source>
</evidence>
<evidence type="ECO:0000256" key="1">
    <source>
        <dbReference type="SAM" id="Phobius"/>
    </source>
</evidence>
<accession>A0A6G0TW38</accession>
<keyword evidence="3" id="KW-1185">Reference proteome</keyword>
<keyword evidence="1" id="KW-1133">Transmembrane helix</keyword>
<comment type="caution">
    <text evidence="2">The sequence shown here is derived from an EMBL/GenBank/DDBJ whole genome shotgun (WGS) entry which is preliminary data.</text>
</comment>
<reference evidence="2 3" key="1">
    <citation type="submission" date="2019-08" db="EMBL/GenBank/DDBJ databases">
        <title>The genome of the soybean aphid Biotype 1, its phylome, world population structure and adaptation to the North American continent.</title>
        <authorList>
            <person name="Giordano R."/>
            <person name="Donthu R.K."/>
            <person name="Hernandez A.G."/>
            <person name="Wright C.L."/>
            <person name="Zimin A.V."/>
        </authorList>
    </citation>
    <scope>NUCLEOTIDE SEQUENCE [LARGE SCALE GENOMIC DNA]</scope>
    <source>
        <tissue evidence="2">Whole aphids</tissue>
    </source>
</reference>
<gene>
    <name evidence="2" type="ORF">AGLY_005163</name>
</gene>
<evidence type="ECO:0000313" key="2">
    <source>
        <dbReference type="EMBL" id="KAE9539911.1"/>
    </source>
</evidence>
<name>A0A6G0TW38_APHGL</name>
<feature type="transmembrane region" description="Helical" evidence="1">
    <location>
        <begin position="80"/>
        <end position="103"/>
    </location>
</feature>
<keyword evidence="1" id="KW-0812">Transmembrane</keyword>
<dbReference type="AlphaFoldDB" id="A0A6G0TW38"/>
<proteinExistence type="predicted"/>
<feature type="transmembrane region" description="Helical" evidence="1">
    <location>
        <begin position="124"/>
        <end position="142"/>
    </location>
</feature>
<dbReference type="EMBL" id="VYZN01000014">
    <property type="protein sequence ID" value="KAE9539911.1"/>
    <property type="molecule type" value="Genomic_DNA"/>
</dbReference>
<sequence length="179" mass="21333">MKLGTPIDNLINCLLIIVVLISLLNKYIFLTTHTNSGYFDQFVGVKSGSRECFVKKLNIHNFFYCPIFFSNKINFFYLTYYHFVTRQLVLLRTLFFFTNYYYVRKEFKKFSLKTRDNIAHPINCSYLNLFLVNIMNLSISIIEKQSNWEYVNTITELVCVDSVIFDSYISYVSYQLMTY</sequence>
<protein>
    <submittedName>
        <fullName evidence="2">Uncharacterized protein</fullName>
    </submittedName>
</protein>
<organism evidence="2 3">
    <name type="scientific">Aphis glycines</name>
    <name type="common">Soybean aphid</name>
    <dbReference type="NCBI Taxonomy" id="307491"/>
    <lineage>
        <taxon>Eukaryota</taxon>
        <taxon>Metazoa</taxon>
        <taxon>Ecdysozoa</taxon>
        <taxon>Arthropoda</taxon>
        <taxon>Hexapoda</taxon>
        <taxon>Insecta</taxon>
        <taxon>Pterygota</taxon>
        <taxon>Neoptera</taxon>
        <taxon>Paraneoptera</taxon>
        <taxon>Hemiptera</taxon>
        <taxon>Sternorrhyncha</taxon>
        <taxon>Aphidomorpha</taxon>
        <taxon>Aphidoidea</taxon>
        <taxon>Aphididae</taxon>
        <taxon>Aphidini</taxon>
        <taxon>Aphis</taxon>
        <taxon>Aphis</taxon>
    </lineage>
</organism>
<feature type="transmembrane region" description="Helical" evidence="1">
    <location>
        <begin position="12"/>
        <end position="30"/>
    </location>
</feature>